<gene>
    <name evidence="2" type="ORF">DB30_03976</name>
</gene>
<protein>
    <submittedName>
        <fullName evidence="2">Mobile element protein</fullName>
    </submittedName>
</protein>
<dbReference type="InterPro" id="IPR036397">
    <property type="entry name" value="RNaseH_sf"/>
</dbReference>
<dbReference type="PROSITE" id="PS50994">
    <property type="entry name" value="INTEGRASE"/>
    <property type="match status" value="1"/>
</dbReference>
<dbReference type="GO" id="GO:0015074">
    <property type="term" value="P:DNA integration"/>
    <property type="evidence" value="ECO:0007669"/>
    <property type="project" value="InterPro"/>
</dbReference>
<reference evidence="2 3" key="1">
    <citation type="submission" date="2014-12" db="EMBL/GenBank/DDBJ databases">
        <title>Genome assembly of Enhygromyxa salina DSM 15201.</title>
        <authorList>
            <person name="Sharma G."/>
            <person name="Subramanian S."/>
        </authorList>
    </citation>
    <scope>NUCLEOTIDE SEQUENCE [LARGE SCALE GENOMIC DNA]</scope>
    <source>
        <strain evidence="2 3">DSM 15201</strain>
    </source>
</reference>
<name>A0A0C1ZGQ1_9BACT</name>
<dbReference type="Proteomes" id="UP000031599">
    <property type="component" value="Unassembled WGS sequence"/>
</dbReference>
<dbReference type="AlphaFoldDB" id="A0A0C1ZGQ1"/>
<proteinExistence type="predicted"/>
<evidence type="ECO:0000313" key="2">
    <source>
        <dbReference type="EMBL" id="KIG16814.1"/>
    </source>
</evidence>
<organism evidence="2 3">
    <name type="scientific">Enhygromyxa salina</name>
    <dbReference type="NCBI Taxonomy" id="215803"/>
    <lineage>
        <taxon>Bacteria</taxon>
        <taxon>Pseudomonadati</taxon>
        <taxon>Myxococcota</taxon>
        <taxon>Polyangia</taxon>
        <taxon>Nannocystales</taxon>
        <taxon>Nannocystaceae</taxon>
        <taxon>Enhygromyxa</taxon>
    </lineage>
</organism>
<evidence type="ECO:0000313" key="3">
    <source>
        <dbReference type="Proteomes" id="UP000031599"/>
    </source>
</evidence>
<evidence type="ECO:0000259" key="1">
    <source>
        <dbReference type="PROSITE" id="PS50994"/>
    </source>
</evidence>
<comment type="caution">
    <text evidence="2">The sequence shown here is derived from an EMBL/GenBank/DDBJ whole genome shotgun (WGS) entry which is preliminary data.</text>
</comment>
<sequence>MPMLVIDTDNDSAFINDVVIQYCARTGIEFTRGRPRKKNDQAWIEQKNGAVVRHLVGYERFEGVAHAKILARLYAAARLYVNIFQPSFKLKSKERVGSKIKKVYYPPTSPAQRLRAHSQIDDQVTARLEQLVTELDPVRLLMIIRDAQSQLAGEATTRAASDEHELDVFLGSLSQLWKLGEIRATHKQEPRPPRTWRTRKDPFEHVWSEVKAWLELEPDLTAKLAFERLRAQRPNDFKSGQLRTLRRRVQKWRRQVARELVLVPAEQLALHRINLAS</sequence>
<dbReference type="RefSeq" id="WP_205632974.1">
    <property type="nucleotide sequence ID" value="NZ_JMCC02000031.1"/>
</dbReference>
<dbReference type="EMBL" id="JMCC02000031">
    <property type="protein sequence ID" value="KIG16814.1"/>
    <property type="molecule type" value="Genomic_DNA"/>
</dbReference>
<dbReference type="InterPro" id="IPR001584">
    <property type="entry name" value="Integrase_cat-core"/>
</dbReference>
<dbReference type="Gene3D" id="3.30.420.10">
    <property type="entry name" value="Ribonuclease H-like superfamily/Ribonuclease H"/>
    <property type="match status" value="1"/>
</dbReference>
<dbReference type="GO" id="GO:0003676">
    <property type="term" value="F:nucleic acid binding"/>
    <property type="evidence" value="ECO:0007669"/>
    <property type="project" value="InterPro"/>
</dbReference>
<dbReference type="SUPFAM" id="SSF53098">
    <property type="entry name" value="Ribonuclease H-like"/>
    <property type="match status" value="1"/>
</dbReference>
<feature type="domain" description="Integrase catalytic" evidence="1">
    <location>
        <begin position="1"/>
        <end position="118"/>
    </location>
</feature>
<accession>A0A0C1ZGQ1</accession>
<dbReference type="InterPro" id="IPR012337">
    <property type="entry name" value="RNaseH-like_sf"/>
</dbReference>